<name>A0ACB7SFX8_HYAAI</name>
<dbReference type="Proteomes" id="UP000821845">
    <property type="component" value="Chromosome 4"/>
</dbReference>
<dbReference type="EMBL" id="CM023484">
    <property type="protein sequence ID" value="KAH6933871.1"/>
    <property type="molecule type" value="Genomic_DNA"/>
</dbReference>
<comment type="caution">
    <text evidence="1">The sequence shown here is derived from an EMBL/GenBank/DDBJ whole genome shotgun (WGS) entry which is preliminary data.</text>
</comment>
<proteinExistence type="predicted"/>
<protein>
    <submittedName>
        <fullName evidence="1">Uncharacterized protein</fullName>
    </submittedName>
</protein>
<keyword evidence="2" id="KW-1185">Reference proteome</keyword>
<accession>A0ACB7SFX8</accession>
<evidence type="ECO:0000313" key="1">
    <source>
        <dbReference type="EMBL" id="KAH6933871.1"/>
    </source>
</evidence>
<reference evidence="1" key="1">
    <citation type="submission" date="2020-05" db="EMBL/GenBank/DDBJ databases">
        <title>Large-scale comparative analyses of tick genomes elucidate their genetic diversity and vector capacities.</title>
        <authorList>
            <person name="Jia N."/>
            <person name="Wang J."/>
            <person name="Shi W."/>
            <person name="Du L."/>
            <person name="Sun Y."/>
            <person name="Zhan W."/>
            <person name="Jiang J."/>
            <person name="Wang Q."/>
            <person name="Zhang B."/>
            <person name="Ji P."/>
            <person name="Sakyi L.B."/>
            <person name="Cui X."/>
            <person name="Yuan T."/>
            <person name="Jiang B."/>
            <person name="Yang W."/>
            <person name="Lam T.T.-Y."/>
            <person name="Chang Q."/>
            <person name="Ding S."/>
            <person name="Wang X."/>
            <person name="Zhu J."/>
            <person name="Ruan X."/>
            <person name="Zhao L."/>
            <person name="Wei J."/>
            <person name="Que T."/>
            <person name="Du C."/>
            <person name="Cheng J."/>
            <person name="Dai P."/>
            <person name="Han X."/>
            <person name="Huang E."/>
            <person name="Gao Y."/>
            <person name="Liu J."/>
            <person name="Shao H."/>
            <person name="Ye R."/>
            <person name="Li L."/>
            <person name="Wei W."/>
            <person name="Wang X."/>
            <person name="Wang C."/>
            <person name="Yang T."/>
            <person name="Huo Q."/>
            <person name="Li W."/>
            <person name="Guo W."/>
            <person name="Chen H."/>
            <person name="Zhou L."/>
            <person name="Ni X."/>
            <person name="Tian J."/>
            <person name="Zhou Y."/>
            <person name="Sheng Y."/>
            <person name="Liu T."/>
            <person name="Pan Y."/>
            <person name="Xia L."/>
            <person name="Li J."/>
            <person name="Zhao F."/>
            <person name="Cao W."/>
        </authorList>
    </citation>
    <scope>NUCLEOTIDE SEQUENCE</scope>
    <source>
        <strain evidence="1">Hyas-2018</strain>
    </source>
</reference>
<gene>
    <name evidence="1" type="ORF">HPB50_018652</name>
</gene>
<evidence type="ECO:0000313" key="2">
    <source>
        <dbReference type="Proteomes" id="UP000821845"/>
    </source>
</evidence>
<sequence length="145" mass="15484">MVSAALPLFKLLVSGDDARGASSAEAGTAAEQTSSPNAAARCTTTRPSHLKPIRIKSSVYYTLPGSTAYAGCKSFPRDKSNIYPYRYIRERSDSMQQESAAAPSSAMQRYASSSSSPVSVKSFTSDAPTTPDPEPPLFHVRSTLE</sequence>
<organism evidence="1 2">
    <name type="scientific">Hyalomma asiaticum</name>
    <name type="common">Tick</name>
    <dbReference type="NCBI Taxonomy" id="266040"/>
    <lineage>
        <taxon>Eukaryota</taxon>
        <taxon>Metazoa</taxon>
        <taxon>Ecdysozoa</taxon>
        <taxon>Arthropoda</taxon>
        <taxon>Chelicerata</taxon>
        <taxon>Arachnida</taxon>
        <taxon>Acari</taxon>
        <taxon>Parasitiformes</taxon>
        <taxon>Ixodida</taxon>
        <taxon>Ixodoidea</taxon>
        <taxon>Ixodidae</taxon>
        <taxon>Hyalomminae</taxon>
        <taxon>Hyalomma</taxon>
    </lineage>
</organism>